<evidence type="ECO:0000313" key="3">
    <source>
        <dbReference type="Proteomes" id="UP000054742"/>
    </source>
</evidence>
<dbReference type="Pfam" id="PF00903">
    <property type="entry name" value="Glyoxalase"/>
    <property type="match status" value="1"/>
</dbReference>
<dbReference type="SUPFAM" id="SSF54593">
    <property type="entry name" value="Glyoxalase/Bleomycin resistance protein/Dihydroxybiphenyl dioxygenase"/>
    <property type="match status" value="1"/>
</dbReference>
<dbReference type="Gene3D" id="3.30.720.110">
    <property type="match status" value="1"/>
</dbReference>
<dbReference type="InterPro" id="IPR029068">
    <property type="entry name" value="Glyas_Bleomycin-R_OHBP_Dase"/>
</dbReference>
<dbReference type="PANTHER" id="PTHR34109">
    <property type="entry name" value="BNAUNNG04460D PROTEIN-RELATED"/>
    <property type="match status" value="1"/>
</dbReference>
<keyword evidence="3" id="KW-1185">Reference proteome</keyword>
<gene>
    <name evidence="2" type="ORF">Lbru_2532</name>
</gene>
<protein>
    <submittedName>
        <fullName evidence="2">Glyoxalase-like domain protein</fullName>
    </submittedName>
</protein>
<dbReference type="AlphaFoldDB" id="A0A0W0S4U1"/>
<evidence type="ECO:0000259" key="1">
    <source>
        <dbReference type="PROSITE" id="PS51819"/>
    </source>
</evidence>
<dbReference type="InterPro" id="IPR037523">
    <property type="entry name" value="VOC_core"/>
</dbReference>
<dbReference type="InterPro" id="IPR004360">
    <property type="entry name" value="Glyas_Fos-R_dOase_dom"/>
</dbReference>
<feature type="domain" description="VOC" evidence="1">
    <location>
        <begin position="10"/>
        <end position="135"/>
    </location>
</feature>
<sequence>MNKISYLPEGYSTITPYLIVANGTKAIEFYKNVFGAKEVMRMEGLDKRVGHAELTIGESKFMLADTCPEMNAKGPEAFGGSPVGIHVYVKDVDATAELAVKHGAKLIRKVEDQFYGDRSGSLEDPFGHIWHIATHIEDVSENELKKRMQEMQK</sequence>
<dbReference type="PANTHER" id="PTHR34109:SF1">
    <property type="entry name" value="VOC DOMAIN-CONTAINING PROTEIN"/>
    <property type="match status" value="1"/>
</dbReference>
<accession>A0A0W0S4U1</accession>
<dbReference type="Gene3D" id="3.30.720.120">
    <property type="match status" value="1"/>
</dbReference>
<dbReference type="Proteomes" id="UP000054742">
    <property type="component" value="Unassembled WGS sequence"/>
</dbReference>
<comment type="caution">
    <text evidence="2">The sequence shown here is derived from an EMBL/GenBank/DDBJ whole genome shotgun (WGS) entry which is preliminary data.</text>
</comment>
<reference evidence="2 3" key="1">
    <citation type="submission" date="2015-11" db="EMBL/GenBank/DDBJ databases">
        <title>Genomic analysis of 38 Legionella species identifies large and diverse effector repertoires.</title>
        <authorList>
            <person name="Burstein D."/>
            <person name="Amaro F."/>
            <person name="Zusman T."/>
            <person name="Lifshitz Z."/>
            <person name="Cohen O."/>
            <person name="Gilbert J.A."/>
            <person name="Pupko T."/>
            <person name="Shuman H.A."/>
            <person name="Segal G."/>
        </authorList>
    </citation>
    <scope>NUCLEOTIDE SEQUENCE [LARGE SCALE GENOMIC DNA]</scope>
    <source>
        <strain evidence="2 3">ATCC 43878</strain>
    </source>
</reference>
<organism evidence="2 3">
    <name type="scientific">Legionella brunensis</name>
    <dbReference type="NCBI Taxonomy" id="29422"/>
    <lineage>
        <taxon>Bacteria</taxon>
        <taxon>Pseudomonadati</taxon>
        <taxon>Pseudomonadota</taxon>
        <taxon>Gammaproteobacteria</taxon>
        <taxon>Legionellales</taxon>
        <taxon>Legionellaceae</taxon>
        <taxon>Legionella</taxon>
    </lineage>
</organism>
<dbReference type="PROSITE" id="PS51819">
    <property type="entry name" value="VOC"/>
    <property type="match status" value="1"/>
</dbReference>
<dbReference type="CDD" id="cd07246">
    <property type="entry name" value="VOC_like"/>
    <property type="match status" value="1"/>
</dbReference>
<dbReference type="OrthoDB" id="9795306at2"/>
<dbReference type="PATRIC" id="fig|29422.6.peg.2695"/>
<dbReference type="RefSeq" id="WP_058442505.1">
    <property type="nucleotide sequence ID" value="NZ_CAAAHU010000004.1"/>
</dbReference>
<proteinExistence type="predicted"/>
<dbReference type="EMBL" id="LNXV01000033">
    <property type="protein sequence ID" value="KTC78240.1"/>
    <property type="molecule type" value="Genomic_DNA"/>
</dbReference>
<evidence type="ECO:0000313" key="2">
    <source>
        <dbReference type="EMBL" id="KTC78240.1"/>
    </source>
</evidence>
<dbReference type="STRING" id="29422.Lbru_2532"/>
<name>A0A0W0S4U1_9GAMM</name>